<dbReference type="Proteomes" id="UP001239111">
    <property type="component" value="Chromosome 3"/>
</dbReference>
<name>A0ACC2NPI0_9HYME</name>
<sequence length="126" mass="14464">MDHSGQSGKSQGHQSTIVLPDASNHDQNREQMNKLLQKNQYHILSGCIVDRSVQYGRVENVQDMEVLQPVQQSPRLEDMINEIMREEQSAPQGLQPAGNFMARVMELPDFLPPREVDEFFDNIDDR</sequence>
<comment type="caution">
    <text evidence="1">The sequence shown here is derived from an EMBL/GenBank/DDBJ whole genome shotgun (WGS) entry which is preliminary data.</text>
</comment>
<protein>
    <submittedName>
        <fullName evidence="1">Uncharacterized protein</fullName>
    </submittedName>
</protein>
<organism evidence="1 2">
    <name type="scientific">Eretmocerus hayati</name>
    <dbReference type="NCBI Taxonomy" id="131215"/>
    <lineage>
        <taxon>Eukaryota</taxon>
        <taxon>Metazoa</taxon>
        <taxon>Ecdysozoa</taxon>
        <taxon>Arthropoda</taxon>
        <taxon>Hexapoda</taxon>
        <taxon>Insecta</taxon>
        <taxon>Pterygota</taxon>
        <taxon>Neoptera</taxon>
        <taxon>Endopterygota</taxon>
        <taxon>Hymenoptera</taxon>
        <taxon>Apocrita</taxon>
        <taxon>Proctotrupomorpha</taxon>
        <taxon>Chalcidoidea</taxon>
        <taxon>Aphelinidae</taxon>
        <taxon>Aphelininae</taxon>
        <taxon>Eretmocerus</taxon>
    </lineage>
</organism>
<reference evidence="1" key="1">
    <citation type="submission" date="2023-04" db="EMBL/GenBank/DDBJ databases">
        <title>A chromosome-level genome assembly of the parasitoid wasp Eretmocerus hayati.</title>
        <authorList>
            <person name="Zhong Y."/>
            <person name="Liu S."/>
            <person name="Liu Y."/>
        </authorList>
    </citation>
    <scope>NUCLEOTIDE SEQUENCE</scope>
    <source>
        <strain evidence="1">ZJU_SS_LIU_2023</strain>
    </source>
</reference>
<gene>
    <name evidence="1" type="ORF">QAD02_004268</name>
</gene>
<accession>A0ACC2NPI0</accession>
<dbReference type="EMBL" id="CM056743">
    <property type="protein sequence ID" value="KAJ8673007.1"/>
    <property type="molecule type" value="Genomic_DNA"/>
</dbReference>
<evidence type="ECO:0000313" key="1">
    <source>
        <dbReference type="EMBL" id="KAJ8673007.1"/>
    </source>
</evidence>
<keyword evidence="2" id="KW-1185">Reference proteome</keyword>
<proteinExistence type="predicted"/>
<evidence type="ECO:0000313" key="2">
    <source>
        <dbReference type="Proteomes" id="UP001239111"/>
    </source>
</evidence>